<dbReference type="PROSITE" id="PS00886">
    <property type="entry name" value="ILVD_EDD_1"/>
    <property type="match status" value="1"/>
</dbReference>
<dbReference type="PANTHER" id="PTHR43661:SF3">
    <property type="entry name" value="D-XYLONATE DEHYDRATASE YAGF-RELATED"/>
    <property type="match status" value="1"/>
</dbReference>
<dbReference type="HAMAP" id="MF_00012">
    <property type="entry name" value="IlvD"/>
    <property type="match status" value="1"/>
</dbReference>
<evidence type="ECO:0000256" key="10">
    <source>
        <dbReference type="ARBA" id="ARBA00023304"/>
    </source>
</evidence>
<dbReference type="GO" id="GO:0051537">
    <property type="term" value="F:2 iron, 2 sulfur cluster binding"/>
    <property type="evidence" value="ECO:0007669"/>
    <property type="project" value="UniProtKB-UniRule"/>
</dbReference>
<comment type="caution">
    <text evidence="15">Lacks conserved residue(s) required for the propagation of feature annotation.</text>
</comment>
<dbReference type="UniPathway" id="UPA00049">
    <property type="reaction ID" value="UER00061"/>
</dbReference>
<comment type="pathway">
    <text evidence="12 15">Amino-acid biosynthesis; L-valine biosynthesis; L-valine from pyruvate: step 3/4.</text>
</comment>
<keyword evidence="4 15" id="KW-0001">2Fe-2S</keyword>
<dbReference type="Gene3D" id="3.50.30.80">
    <property type="entry name" value="IlvD/EDD C-terminal domain-like"/>
    <property type="match status" value="1"/>
</dbReference>
<dbReference type="GO" id="GO:0009099">
    <property type="term" value="P:L-valine biosynthetic process"/>
    <property type="evidence" value="ECO:0007669"/>
    <property type="project" value="UniProtKB-UniRule"/>
</dbReference>
<evidence type="ECO:0000256" key="3">
    <source>
        <dbReference type="ARBA" id="ARBA00022605"/>
    </source>
</evidence>
<evidence type="ECO:0000313" key="18">
    <source>
        <dbReference type="EMBL" id="KSV16371.1"/>
    </source>
</evidence>
<dbReference type="InterPro" id="IPR004404">
    <property type="entry name" value="DihydroxyA_deHydtase"/>
</dbReference>
<evidence type="ECO:0000256" key="12">
    <source>
        <dbReference type="ARBA" id="ARBA00029436"/>
    </source>
</evidence>
<comment type="caution">
    <text evidence="18">The sequence shown here is derived from an EMBL/GenBank/DDBJ whole genome shotgun (WGS) entry which is preliminary data.</text>
</comment>
<dbReference type="EMBL" id="JGYD01000026">
    <property type="protein sequence ID" value="KSV16371.1"/>
    <property type="molecule type" value="Genomic_DNA"/>
</dbReference>
<dbReference type="SUPFAM" id="SSF143975">
    <property type="entry name" value="IlvD/EDD N-terminal domain-like"/>
    <property type="match status" value="1"/>
</dbReference>
<comment type="catalytic activity">
    <reaction evidence="15">
        <text>(2R,3R)-2,3-dihydroxy-3-methylpentanoate = (S)-3-methyl-2-oxopentanoate + H2O</text>
        <dbReference type="Rhea" id="RHEA:27694"/>
        <dbReference type="ChEBI" id="CHEBI:15377"/>
        <dbReference type="ChEBI" id="CHEBI:35146"/>
        <dbReference type="ChEBI" id="CHEBI:49258"/>
        <dbReference type="EC" id="4.2.1.9"/>
    </reaction>
</comment>
<dbReference type="GO" id="GO:0000287">
    <property type="term" value="F:magnesium ion binding"/>
    <property type="evidence" value="ECO:0007669"/>
    <property type="project" value="UniProtKB-UniRule"/>
</dbReference>
<feature type="active site" description="Proton acceptor" evidence="15">
    <location>
        <position position="470"/>
    </location>
</feature>
<feature type="domain" description="Dihydroxy-acid/6-phosphogluconate dehydratase C-terminal" evidence="17">
    <location>
        <begin position="360"/>
        <end position="551"/>
    </location>
</feature>
<dbReference type="RefSeq" id="WP_058292784.1">
    <property type="nucleotide sequence ID" value="NZ_JGYD01000026.1"/>
</dbReference>
<evidence type="ECO:0000259" key="16">
    <source>
        <dbReference type="Pfam" id="PF00920"/>
    </source>
</evidence>
<proteinExistence type="inferred from homology"/>
<sequence length="555" mass="58961">MKSEDVKLGIERAPHRSLLRALGLNTESFQKPFIGIVNSFTEVVPGHIHLRRISEAVKEGINAAGGVGFEFNTIAVCDGIAMNHAGMKYSLPSREIIANTVEIMAMAHAFDGLVFIPNCDKVVPGMLMAACRLNIPSIFVSGGPMLAGRLRKNDQVSCVDLNSVFEAVGQVAKGQMTEEELLELEKVACPGCGSCAGMFTANTMNCLTEALGMALPGNGTIPAVDSRRTQLAKDTGRQIMKLVKDNTCPKDIITPDAIYNAFSLDVALGGSTNSVLHVMAVAHEAGADFSLEEINRVSDTTPNLCKLRPSGPYHIENLDQAGGIGSVLKELKPWLKNDARTVSGKTIGQMADAAPKADNKVIRFASNPYSPKGGLAILFGNLAPNGSVVKRSAVAPEMLVHRGPARIFDSEELATKAIMGGKITPGDVLVIRYEGPKGGPGMREMLTPTSLLAGMGLDKEVALITDGRFSGATRGAAMGHVSPEAAARGPIAALQDGDMINIDIHNYKLSVELSDEEIQKRLANVPAFKPKITSGYLKYYTENVTSASTGAVFKD</sequence>
<evidence type="ECO:0000256" key="2">
    <source>
        <dbReference type="ARBA" id="ARBA00006486"/>
    </source>
</evidence>
<dbReference type="FunFam" id="3.50.30.80:FF:000001">
    <property type="entry name" value="Dihydroxy-acid dehydratase"/>
    <property type="match status" value="1"/>
</dbReference>
<evidence type="ECO:0000256" key="11">
    <source>
        <dbReference type="ARBA" id="ARBA00029304"/>
    </source>
</evidence>
<evidence type="ECO:0000256" key="15">
    <source>
        <dbReference type="HAMAP-Rule" id="MF_00012"/>
    </source>
</evidence>
<dbReference type="GO" id="GO:0005829">
    <property type="term" value="C:cytosol"/>
    <property type="evidence" value="ECO:0007669"/>
    <property type="project" value="TreeGrafter"/>
</dbReference>
<comment type="similarity">
    <text evidence="2 15">Belongs to the IlvD/Edd family.</text>
</comment>
<dbReference type="NCBIfam" id="NF002068">
    <property type="entry name" value="PRK00911.1"/>
    <property type="match status" value="1"/>
</dbReference>
<comment type="pathway">
    <text evidence="13 15">Amino-acid biosynthesis; L-isoleucine biosynthesis; L-isoleucine from 2-oxobutanoate: step 3/4.</text>
</comment>
<evidence type="ECO:0000256" key="14">
    <source>
        <dbReference type="ARBA" id="ARBA00029490"/>
    </source>
</evidence>
<keyword evidence="5 15" id="KW-0479">Metal-binding</keyword>
<reference evidence="18 19" key="1">
    <citation type="journal article" date="2015" name="Sci. Rep.">
        <title>A comparative genomics and reductive dehalogenase gene transcription study of two chloroethene-respiring bacteria, Dehalococcoides mccartyi strains MB and 11a.</title>
        <authorList>
            <person name="Low A."/>
            <person name="Shen Z."/>
            <person name="Cheng D."/>
            <person name="Rogers M.J."/>
            <person name="Lee P.K."/>
            <person name="He J."/>
        </authorList>
    </citation>
    <scope>NUCLEOTIDE SEQUENCE [LARGE SCALE GENOMIC DNA]</scope>
    <source>
        <strain evidence="18 19">MB</strain>
    </source>
</reference>
<dbReference type="UniPathway" id="UPA00047">
    <property type="reaction ID" value="UER00057"/>
</dbReference>
<dbReference type="EC" id="4.2.1.9" evidence="14 15"/>
<comment type="subunit">
    <text evidence="15">Homodimer.</text>
</comment>
<protein>
    <recommendedName>
        <fullName evidence="14 15">Dihydroxy-acid dehydratase</fullName>
        <shortName evidence="15">DAD</shortName>
        <ecNumber evidence="14 15">4.2.1.9</ecNumber>
    </recommendedName>
</protein>
<dbReference type="NCBIfam" id="TIGR00110">
    <property type="entry name" value="ilvD"/>
    <property type="match status" value="1"/>
</dbReference>
<dbReference type="PROSITE" id="PS00887">
    <property type="entry name" value="ILVD_EDD_2"/>
    <property type="match status" value="1"/>
</dbReference>
<dbReference type="Proteomes" id="UP000053577">
    <property type="component" value="Unassembled WGS sequence"/>
</dbReference>
<evidence type="ECO:0000256" key="8">
    <source>
        <dbReference type="ARBA" id="ARBA00023014"/>
    </source>
</evidence>
<organism evidence="18 19">
    <name type="scientific">Dehalococcoides mccartyi</name>
    <dbReference type="NCBI Taxonomy" id="61435"/>
    <lineage>
        <taxon>Bacteria</taxon>
        <taxon>Bacillati</taxon>
        <taxon>Chloroflexota</taxon>
        <taxon>Dehalococcoidia</taxon>
        <taxon>Dehalococcoidales</taxon>
        <taxon>Dehalococcoidaceae</taxon>
        <taxon>Dehalococcoides</taxon>
    </lineage>
</organism>
<dbReference type="AlphaFoldDB" id="A0A0V8LXY7"/>
<dbReference type="GO" id="GO:0004160">
    <property type="term" value="F:dihydroxy-acid dehydratase activity"/>
    <property type="evidence" value="ECO:0007669"/>
    <property type="project" value="UniProtKB-UniRule"/>
</dbReference>
<feature type="binding site" evidence="15">
    <location>
        <position position="120"/>
    </location>
    <ligand>
        <name>Mg(2+)</name>
        <dbReference type="ChEBI" id="CHEBI:18420"/>
    </ligand>
</feature>
<evidence type="ECO:0000256" key="13">
    <source>
        <dbReference type="ARBA" id="ARBA00029437"/>
    </source>
</evidence>
<name>A0A0V8LXY7_9CHLR</name>
<evidence type="ECO:0000256" key="1">
    <source>
        <dbReference type="ARBA" id="ARBA00001946"/>
    </source>
</evidence>
<dbReference type="InterPro" id="IPR000581">
    <property type="entry name" value="ILV_EDD_N"/>
</dbReference>
<feature type="binding site" evidence="15">
    <location>
        <position position="78"/>
    </location>
    <ligand>
        <name>Mg(2+)</name>
        <dbReference type="ChEBI" id="CHEBI:18420"/>
    </ligand>
</feature>
<evidence type="ECO:0000256" key="7">
    <source>
        <dbReference type="ARBA" id="ARBA00023004"/>
    </source>
</evidence>
<evidence type="ECO:0000259" key="17">
    <source>
        <dbReference type="Pfam" id="PF24877"/>
    </source>
</evidence>
<dbReference type="OrthoDB" id="9807077at2"/>
<evidence type="ECO:0000313" key="19">
    <source>
        <dbReference type="Proteomes" id="UP000053577"/>
    </source>
</evidence>
<evidence type="ECO:0000256" key="9">
    <source>
        <dbReference type="ARBA" id="ARBA00023239"/>
    </source>
</evidence>
<feature type="binding site" evidence="15">
    <location>
        <position position="444"/>
    </location>
    <ligand>
        <name>Mg(2+)</name>
        <dbReference type="ChEBI" id="CHEBI:18420"/>
    </ligand>
</feature>
<gene>
    <name evidence="15" type="primary">ilvD</name>
    <name evidence="18" type="ORF">DA01_03825</name>
</gene>
<keyword evidence="7 15" id="KW-0408">Iron</keyword>
<dbReference type="InterPro" id="IPR037237">
    <property type="entry name" value="IlvD/EDD_N"/>
</dbReference>
<keyword evidence="3 15" id="KW-0028">Amino-acid biosynthesis</keyword>
<comment type="function">
    <text evidence="15">Functions in the biosynthesis of branched-chain amino acids. Catalyzes the dehydration of (2R,3R)-2,3-dihydroxy-3-methylpentanoate (2,3-dihydroxy-3-methylvalerate) into 2-oxo-3-methylpentanoate (2-oxo-3-methylvalerate) and of (2R)-2,3-dihydroxy-3-methylbutanoate (2,3-dihydroxyisovalerate) into 2-oxo-3-methylbutanoate (2-oxoisovalerate), the penultimate precursor to L-isoleucine and L-valine, respectively.</text>
</comment>
<comment type="cofactor">
    <cofactor evidence="15">
        <name>[2Fe-2S] cluster</name>
        <dbReference type="ChEBI" id="CHEBI:190135"/>
    </cofactor>
    <text evidence="15">Binds 1 [2Fe-2S] cluster per subunit. This cluster acts as a Lewis acid cofactor.</text>
</comment>
<dbReference type="eggNOG" id="COG0129">
    <property type="taxonomic scope" value="Bacteria"/>
</dbReference>
<comment type="cofactor">
    <cofactor evidence="1 15">
        <name>Mg(2+)</name>
        <dbReference type="ChEBI" id="CHEBI:18420"/>
    </cofactor>
</comment>
<feature type="modified residue" description="N6-carboxylysine" evidence="15">
    <location>
        <position position="121"/>
    </location>
</feature>
<dbReference type="PANTHER" id="PTHR43661">
    <property type="entry name" value="D-XYLONATE DEHYDRATASE"/>
    <property type="match status" value="1"/>
</dbReference>
<dbReference type="Pfam" id="PF24877">
    <property type="entry name" value="ILV_EDD_C"/>
    <property type="match status" value="1"/>
</dbReference>
<keyword evidence="8 15" id="KW-0411">Iron-sulfur</keyword>
<keyword evidence="9 15" id="KW-0456">Lyase</keyword>
<comment type="catalytic activity">
    <reaction evidence="11">
        <text>(2R)-2,3-dihydroxy-3-methylbutanoate = 3-methyl-2-oxobutanoate + H2O</text>
        <dbReference type="Rhea" id="RHEA:24809"/>
        <dbReference type="ChEBI" id="CHEBI:11851"/>
        <dbReference type="ChEBI" id="CHEBI:15377"/>
        <dbReference type="ChEBI" id="CHEBI:49072"/>
        <dbReference type="EC" id="4.2.1.9"/>
    </reaction>
    <physiologicalReaction direction="left-to-right" evidence="11">
        <dbReference type="Rhea" id="RHEA:24810"/>
    </physiologicalReaction>
</comment>
<dbReference type="Pfam" id="PF00920">
    <property type="entry name" value="ILVD_EDD_N"/>
    <property type="match status" value="1"/>
</dbReference>
<dbReference type="InterPro" id="IPR020558">
    <property type="entry name" value="DiOHA_6PGluconate_deHydtase_CS"/>
</dbReference>
<dbReference type="InterPro" id="IPR042096">
    <property type="entry name" value="Dihydro-acid_dehy_C"/>
</dbReference>
<feature type="domain" description="Dihydroxy-acid/6-phosphogluconate dehydratase N-terminal" evidence="16">
    <location>
        <begin position="31"/>
        <end position="349"/>
    </location>
</feature>
<dbReference type="GO" id="GO:0009097">
    <property type="term" value="P:isoleucine biosynthetic process"/>
    <property type="evidence" value="ECO:0007669"/>
    <property type="project" value="UniProtKB-UniRule"/>
</dbReference>
<evidence type="ECO:0000256" key="5">
    <source>
        <dbReference type="ARBA" id="ARBA00022723"/>
    </source>
</evidence>
<feature type="binding site" description="via carbamate group" evidence="15">
    <location>
        <position position="121"/>
    </location>
    <ligand>
        <name>Mg(2+)</name>
        <dbReference type="ChEBI" id="CHEBI:18420"/>
    </ligand>
</feature>
<accession>A0A0V8LXY7</accession>
<dbReference type="InterPro" id="IPR056740">
    <property type="entry name" value="ILV_EDD_C"/>
</dbReference>
<dbReference type="SUPFAM" id="SSF52016">
    <property type="entry name" value="LeuD/IlvD-like"/>
    <property type="match status" value="1"/>
</dbReference>
<evidence type="ECO:0000256" key="6">
    <source>
        <dbReference type="ARBA" id="ARBA00022842"/>
    </source>
</evidence>
<evidence type="ECO:0000256" key="4">
    <source>
        <dbReference type="ARBA" id="ARBA00022714"/>
    </source>
</evidence>
<keyword evidence="6 15" id="KW-0460">Magnesium</keyword>
<keyword evidence="10 15" id="KW-0100">Branched-chain amino acid biosynthesis</keyword>
<dbReference type="PATRIC" id="fig|61435.5.peg.767"/>